<accession>A0A1L9UV73</accession>
<dbReference type="GeneID" id="93576208"/>
<evidence type="ECO:0000313" key="1">
    <source>
        <dbReference type="EMBL" id="OJJ75577.1"/>
    </source>
</evidence>
<reference evidence="2" key="1">
    <citation type="journal article" date="2017" name="Genome Biol.">
        <title>Comparative genomics reveals high biological diversity and specific adaptations in the industrially and medically important fungal genus Aspergillus.</title>
        <authorList>
            <person name="de Vries R.P."/>
            <person name="Riley R."/>
            <person name="Wiebenga A."/>
            <person name="Aguilar-Osorio G."/>
            <person name="Amillis S."/>
            <person name="Uchima C.A."/>
            <person name="Anderluh G."/>
            <person name="Asadollahi M."/>
            <person name="Askin M."/>
            <person name="Barry K."/>
            <person name="Battaglia E."/>
            <person name="Bayram O."/>
            <person name="Benocci T."/>
            <person name="Braus-Stromeyer S.A."/>
            <person name="Caldana C."/>
            <person name="Canovas D."/>
            <person name="Cerqueira G.C."/>
            <person name="Chen F."/>
            <person name="Chen W."/>
            <person name="Choi C."/>
            <person name="Clum A."/>
            <person name="Dos Santos R.A."/>
            <person name="Damasio A.R."/>
            <person name="Diallinas G."/>
            <person name="Emri T."/>
            <person name="Fekete E."/>
            <person name="Flipphi M."/>
            <person name="Freyberg S."/>
            <person name="Gallo A."/>
            <person name="Gournas C."/>
            <person name="Habgood R."/>
            <person name="Hainaut M."/>
            <person name="Harispe M.L."/>
            <person name="Henrissat B."/>
            <person name="Hilden K.S."/>
            <person name="Hope R."/>
            <person name="Hossain A."/>
            <person name="Karabika E."/>
            <person name="Karaffa L."/>
            <person name="Karanyi Z."/>
            <person name="Krasevec N."/>
            <person name="Kuo A."/>
            <person name="Kusch H."/>
            <person name="LaButti K."/>
            <person name="Lagendijk E.L."/>
            <person name="Lapidus A."/>
            <person name="Levasseur A."/>
            <person name="Lindquist E."/>
            <person name="Lipzen A."/>
            <person name="Logrieco A.F."/>
            <person name="MacCabe A."/>
            <person name="Maekelae M.R."/>
            <person name="Malavazi I."/>
            <person name="Melin P."/>
            <person name="Meyer V."/>
            <person name="Mielnichuk N."/>
            <person name="Miskei M."/>
            <person name="Molnar A.P."/>
            <person name="Mule G."/>
            <person name="Ngan C.Y."/>
            <person name="Orejas M."/>
            <person name="Orosz E."/>
            <person name="Ouedraogo J.P."/>
            <person name="Overkamp K.M."/>
            <person name="Park H.-S."/>
            <person name="Perrone G."/>
            <person name="Piumi F."/>
            <person name="Punt P.J."/>
            <person name="Ram A.F."/>
            <person name="Ramon A."/>
            <person name="Rauscher S."/>
            <person name="Record E."/>
            <person name="Riano-Pachon D.M."/>
            <person name="Robert V."/>
            <person name="Roehrig J."/>
            <person name="Ruller R."/>
            <person name="Salamov A."/>
            <person name="Salih N.S."/>
            <person name="Samson R.A."/>
            <person name="Sandor E."/>
            <person name="Sanguinetti M."/>
            <person name="Schuetze T."/>
            <person name="Sepcic K."/>
            <person name="Shelest E."/>
            <person name="Sherlock G."/>
            <person name="Sophianopoulou V."/>
            <person name="Squina F.M."/>
            <person name="Sun H."/>
            <person name="Susca A."/>
            <person name="Todd R.B."/>
            <person name="Tsang A."/>
            <person name="Unkles S.E."/>
            <person name="van de Wiele N."/>
            <person name="van Rossen-Uffink D."/>
            <person name="Oliveira J.V."/>
            <person name="Vesth T.C."/>
            <person name="Visser J."/>
            <person name="Yu J.-H."/>
            <person name="Zhou M."/>
            <person name="Andersen M.R."/>
            <person name="Archer D.B."/>
            <person name="Baker S.E."/>
            <person name="Benoit I."/>
            <person name="Brakhage A.A."/>
            <person name="Braus G.H."/>
            <person name="Fischer R."/>
            <person name="Frisvad J.C."/>
            <person name="Goldman G.H."/>
            <person name="Houbraken J."/>
            <person name="Oakley B."/>
            <person name="Pocsi I."/>
            <person name="Scazzocchio C."/>
            <person name="Seiboth B."/>
            <person name="vanKuyk P.A."/>
            <person name="Wortman J."/>
            <person name="Dyer P.S."/>
            <person name="Grigoriev I.V."/>
        </authorList>
    </citation>
    <scope>NUCLEOTIDE SEQUENCE [LARGE SCALE GENOMIC DNA]</scope>
    <source>
        <strain evidence="2">CBS 101740 / IMI 381727 / IBT 21946</strain>
    </source>
</reference>
<proteinExistence type="predicted"/>
<dbReference type="EMBL" id="KV878680">
    <property type="protein sequence ID" value="OJJ75577.1"/>
    <property type="molecule type" value="Genomic_DNA"/>
</dbReference>
<gene>
    <name evidence="1" type="ORF">ASPBRDRAFT_373938</name>
</gene>
<keyword evidence="2" id="KW-1185">Reference proteome</keyword>
<dbReference type="RefSeq" id="XP_067482824.1">
    <property type="nucleotide sequence ID" value="XM_067623720.1"/>
</dbReference>
<dbReference type="AlphaFoldDB" id="A0A1L9UV73"/>
<dbReference type="OrthoDB" id="10454691at2759"/>
<sequence length="94" mass="10065">MPKYANTKAAGIVRACHASALSRYAGAGWASLRAQNHEWLDLSPVVASCLHVPEPGYPTWAIHSFLSQALSDRSDSITRQYTACSVGLNGFGVC</sequence>
<evidence type="ECO:0000313" key="2">
    <source>
        <dbReference type="Proteomes" id="UP000184499"/>
    </source>
</evidence>
<name>A0A1L9UV73_ASPBC</name>
<organism evidence="1 2">
    <name type="scientific">Aspergillus brasiliensis (strain CBS 101740 / IMI 381727 / IBT 21946)</name>
    <dbReference type="NCBI Taxonomy" id="767769"/>
    <lineage>
        <taxon>Eukaryota</taxon>
        <taxon>Fungi</taxon>
        <taxon>Dikarya</taxon>
        <taxon>Ascomycota</taxon>
        <taxon>Pezizomycotina</taxon>
        <taxon>Eurotiomycetes</taxon>
        <taxon>Eurotiomycetidae</taxon>
        <taxon>Eurotiales</taxon>
        <taxon>Aspergillaceae</taxon>
        <taxon>Aspergillus</taxon>
        <taxon>Aspergillus subgen. Circumdati</taxon>
    </lineage>
</organism>
<dbReference type="VEuPathDB" id="FungiDB:ASPBRDRAFT_373938"/>
<protein>
    <submittedName>
        <fullName evidence="1">Uncharacterized protein</fullName>
    </submittedName>
</protein>
<dbReference type="Proteomes" id="UP000184499">
    <property type="component" value="Unassembled WGS sequence"/>
</dbReference>